<evidence type="ECO:0000256" key="1">
    <source>
        <dbReference type="ARBA" id="ARBA00023063"/>
    </source>
</evidence>
<dbReference type="InterPro" id="IPR020945">
    <property type="entry name" value="DMSO/NO3_reduct_chaperone"/>
</dbReference>
<dbReference type="InterPro" id="IPR036411">
    <property type="entry name" value="TorD-like_sf"/>
</dbReference>
<dbReference type="GO" id="GO:0051131">
    <property type="term" value="P:chaperone-mediated protein complex assembly"/>
    <property type="evidence" value="ECO:0007669"/>
    <property type="project" value="InterPro"/>
</dbReference>
<reference evidence="4 6" key="2">
    <citation type="submission" date="2017-10" db="EMBL/GenBank/DDBJ databases">
        <title>The new phylogeny of genus Mycobacterium.</title>
        <authorList>
            <person name="Tortoli E."/>
            <person name="Trovato A."/>
            <person name="Cirillo D.M."/>
        </authorList>
    </citation>
    <scope>NUCLEOTIDE SEQUENCE [LARGE SCALE GENOMIC DNA]</scope>
    <source>
        <strain evidence="4 6">IP141170001</strain>
    </source>
</reference>
<dbReference type="EMBL" id="MIJD01000038">
    <property type="protein sequence ID" value="OPE55287.1"/>
    <property type="molecule type" value="Genomic_DNA"/>
</dbReference>
<dbReference type="Pfam" id="PF02613">
    <property type="entry name" value="Nitrate_red_del"/>
    <property type="match status" value="1"/>
</dbReference>
<evidence type="ECO:0000313" key="3">
    <source>
        <dbReference type="EMBL" id="OPE55287.1"/>
    </source>
</evidence>
<sequence>MKRGRGRGRPSARLQHRTVWQGAAMLLVRPDDLYLSRLKAVEELLGHLDGGYALALGRAGAGLRSLDLKTAILTYALTFEAGGRRGLLLTNWMAEDNRDRVVHRQAFVDAYRAAGVPMPSGAMPDHLAVVLEFAAHADPEAGRRLLVEHRVPIAALRRVLDEVRSPYAHAVAAVCATLPEVTAEELQSLPISGPTTDTVDQRHVHLDTPPNGR</sequence>
<dbReference type="RefSeq" id="WP_073855853.1">
    <property type="nucleotide sequence ID" value="NZ_BAAATC010000019.1"/>
</dbReference>
<dbReference type="SUPFAM" id="SSF89155">
    <property type="entry name" value="TorD-like"/>
    <property type="match status" value="1"/>
</dbReference>
<dbReference type="PANTHER" id="PTHR43680">
    <property type="entry name" value="NITRATE REDUCTASE MOLYBDENUM COFACTOR ASSEMBLY CHAPERONE"/>
    <property type="match status" value="1"/>
</dbReference>
<evidence type="ECO:0000313" key="5">
    <source>
        <dbReference type="Proteomes" id="UP000191039"/>
    </source>
</evidence>
<evidence type="ECO:0000313" key="6">
    <source>
        <dbReference type="Proteomes" id="UP000220340"/>
    </source>
</evidence>
<dbReference type="GO" id="GO:0051082">
    <property type="term" value="F:unfolded protein binding"/>
    <property type="evidence" value="ECO:0007669"/>
    <property type="project" value="InterPro"/>
</dbReference>
<proteinExistence type="predicted"/>
<dbReference type="EMBL" id="PDCR01000014">
    <property type="protein sequence ID" value="PEG54172.1"/>
    <property type="molecule type" value="Genomic_DNA"/>
</dbReference>
<dbReference type="AlphaFoldDB" id="A0A1Q4HFP9"/>
<keyword evidence="6" id="KW-1185">Reference proteome</keyword>
<name>A0A1Q4HFP9_9MYCO</name>
<evidence type="ECO:0000313" key="4">
    <source>
        <dbReference type="EMBL" id="PEG54172.1"/>
    </source>
</evidence>
<dbReference type="GO" id="GO:0042128">
    <property type="term" value="P:nitrate assimilation"/>
    <property type="evidence" value="ECO:0007669"/>
    <property type="project" value="UniProtKB-KW"/>
</dbReference>
<comment type="caution">
    <text evidence="3">The sequence shown here is derived from an EMBL/GenBank/DDBJ whole genome shotgun (WGS) entry which is preliminary data.</text>
</comment>
<dbReference type="STRING" id="1801.BRW64_08810"/>
<feature type="region of interest" description="Disordered" evidence="2">
    <location>
        <begin position="190"/>
        <end position="213"/>
    </location>
</feature>
<dbReference type="Proteomes" id="UP000191039">
    <property type="component" value="Unassembled WGS sequence"/>
</dbReference>
<evidence type="ECO:0000256" key="2">
    <source>
        <dbReference type="SAM" id="MobiDB-lite"/>
    </source>
</evidence>
<dbReference type="NCBIfam" id="TIGR00684">
    <property type="entry name" value="narJ"/>
    <property type="match status" value="1"/>
</dbReference>
<organism evidence="3 5">
    <name type="scientific">Mycolicibacterium diernhoferi</name>
    <dbReference type="NCBI Taxonomy" id="1801"/>
    <lineage>
        <taxon>Bacteria</taxon>
        <taxon>Bacillati</taxon>
        <taxon>Actinomycetota</taxon>
        <taxon>Actinomycetes</taxon>
        <taxon>Mycobacteriales</taxon>
        <taxon>Mycobacteriaceae</taxon>
        <taxon>Mycolicibacterium</taxon>
    </lineage>
</organism>
<reference evidence="3 5" key="1">
    <citation type="submission" date="2016-09" db="EMBL/GenBank/DDBJ databases">
        <title>genome sequences of unsequenced Mycobacteria.</title>
        <authorList>
            <person name="Greninger A.L."/>
            <person name="Jerome K.R."/>
            <person name="Mcnair B."/>
            <person name="Wallis C."/>
            <person name="Fang F."/>
        </authorList>
    </citation>
    <scope>NUCLEOTIDE SEQUENCE [LARGE SCALE GENOMIC DNA]</scope>
    <source>
        <strain evidence="3 5">BM1</strain>
    </source>
</reference>
<dbReference type="PANTHER" id="PTHR43680:SF2">
    <property type="entry name" value="NITRATE REDUCTASE MOLYBDENUM COFACTOR ASSEMBLY CHAPERONE NARJ"/>
    <property type="match status" value="1"/>
</dbReference>
<dbReference type="InterPro" id="IPR003765">
    <property type="entry name" value="NO3_reductase_chaperone_NarJ"/>
</dbReference>
<gene>
    <name evidence="4" type="primary">narJ</name>
    <name evidence="3" type="ORF">BV510_05895</name>
    <name evidence="4" type="ORF">CRI78_12575</name>
</gene>
<protein>
    <submittedName>
        <fullName evidence="3">Nitrate reductase molybdenum cofactor assembly chaperone</fullName>
    </submittedName>
</protein>
<dbReference type="GO" id="GO:0016530">
    <property type="term" value="F:metallochaperone activity"/>
    <property type="evidence" value="ECO:0007669"/>
    <property type="project" value="TreeGrafter"/>
</dbReference>
<dbReference type="Proteomes" id="UP000220340">
    <property type="component" value="Unassembled WGS sequence"/>
</dbReference>
<accession>A0A1Q4HFP9</accession>
<dbReference type="OrthoDB" id="4307003at2"/>
<keyword evidence="1" id="KW-0534">Nitrate assimilation</keyword>